<keyword evidence="4" id="KW-0312">Gluconeogenesis</keyword>
<dbReference type="GO" id="GO:0006094">
    <property type="term" value="P:gluconeogenesis"/>
    <property type="evidence" value="ECO:0007669"/>
    <property type="project" value="UniProtKB-KW"/>
</dbReference>
<comment type="catalytic activity">
    <reaction evidence="6">
        <text>alpha-D-glucose 6-phosphate = beta-D-fructose 6-phosphate</text>
        <dbReference type="Rhea" id="RHEA:11816"/>
        <dbReference type="ChEBI" id="CHEBI:57634"/>
        <dbReference type="ChEBI" id="CHEBI:58225"/>
        <dbReference type="EC" id="5.3.1.9"/>
    </reaction>
</comment>
<name>A0A7D5XLG9_FERL1</name>
<evidence type="ECO:0000313" key="9">
    <source>
        <dbReference type="Proteomes" id="UP000510821"/>
    </source>
</evidence>
<evidence type="ECO:0000256" key="4">
    <source>
        <dbReference type="ARBA" id="ARBA00022432"/>
    </source>
</evidence>
<dbReference type="InterPro" id="IPR010551">
    <property type="entry name" value="G6P_isomerase_prok"/>
</dbReference>
<sequence>MDLGIKISEEGKNYTIDYENASGWRRSLSRLIDDDVVFSLKDARELLRKEGDVIIYDVYNLWKTIPRIKEISEKTGVNCDITVLNHGVISASDSGELFFTYGHRHEKGYSEIYTLLAGEAFLVSYEEGRQKTTMIHMEEGEEVLISPTSIHRLYCGRKGAVVAGLVPREAGHDYNAVKGKGMPYAVFLKGGKYEYPKNPKFKDVEFELSEAGSGRTLDLFFETPDEVKKLLGK</sequence>
<accession>A0A7D5XLG9</accession>
<protein>
    <recommendedName>
        <fullName evidence="3">glucose-6-phosphate isomerase</fullName>
        <ecNumber evidence="3">5.3.1.9</ecNumber>
    </recommendedName>
</protein>
<evidence type="ECO:0000256" key="3">
    <source>
        <dbReference type="ARBA" id="ARBA00011952"/>
    </source>
</evidence>
<dbReference type="SUPFAM" id="SSF51182">
    <property type="entry name" value="RmlC-like cupins"/>
    <property type="match status" value="1"/>
</dbReference>
<dbReference type="Gene3D" id="2.60.120.10">
    <property type="entry name" value="Jelly Rolls"/>
    <property type="match status" value="1"/>
</dbReference>
<dbReference type="GO" id="GO:0004347">
    <property type="term" value="F:glucose-6-phosphate isomerase activity"/>
    <property type="evidence" value="ECO:0007669"/>
    <property type="project" value="UniProtKB-EC"/>
</dbReference>
<keyword evidence="5" id="KW-0324">Glycolysis</keyword>
<evidence type="ECO:0000256" key="2">
    <source>
        <dbReference type="ARBA" id="ARBA00006542"/>
    </source>
</evidence>
<reference evidence="9" key="1">
    <citation type="submission" date="2020-07" db="EMBL/GenBank/DDBJ databases">
        <title>Metabolic diversity and evolutionary history of the archaeal phylum ###Micrarchaeota### uncovered from a freshwater lake metagenome.</title>
        <authorList>
            <person name="Kadnikov V.V."/>
            <person name="Savvichev A.S."/>
            <person name="Mardanov A.V."/>
            <person name="Beletsky A.V."/>
            <person name="Chupakov A.V."/>
            <person name="Kokryatskaya N.M."/>
            <person name="Pimenov N.V."/>
            <person name="Ravin N.V."/>
        </authorList>
    </citation>
    <scope>NUCLEOTIDE SEQUENCE [LARGE SCALE GENOMIC DNA]</scope>
</reference>
<gene>
    <name evidence="8" type="ORF">Sv326_0571</name>
</gene>
<dbReference type="InterPro" id="IPR014710">
    <property type="entry name" value="RmlC-like_jellyroll"/>
</dbReference>
<feature type="domain" description="Glucose-6-phosphate isomerase prokaryote" evidence="7">
    <location>
        <begin position="44"/>
        <end position="191"/>
    </location>
</feature>
<dbReference type="Pfam" id="PF06560">
    <property type="entry name" value="GPI"/>
    <property type="match status" value="1"/>
</dbReference>
<dbReference type="EMBL" id="CP058998">
    <property type="protein sequence ID" value="QLJ52746.1"/>
    <property type="molecule type" value="Genomic_DNA"/>
</dbReference>
<evidence type="ECO:0000256" key="1">
    <source>
        <dbReference type="ARBA" id="ARBA00004926"/>
    </source>
</evidence>
<dbReference type="AlphaFoldDB" id="A0A7D5XLG9"/>
<evidence type="ECO:0000259" key="7">
    <source>
        <dbReference type="Pfam" id="PF06560"/>
    </source>
</evidence>
<organism evidence="8 9">
    <name type="scientific">Fermentimicrarchaeum limneticum</name>
    <dbReference type="NCBI Taxonomy" id="2795018"/>
    <lineage>
        <taxon>Archaea</taxon>
        <taxon>Candidatus Micrarchaeota</taxon>
        <taxon>Candidatus Fermentimicrarchaeales</taxon>
        <taxon>Candidatus Fermentimicrarchaeaceae</taxon>
        <taxon>Candidatus Fermentimicrarchaeum</taxon>
    </lineage>
</organism>
<proteinExistence type="inferred from homology"/>
<evidence type="ECO:0000256" key="5">
    <source>
        <dbReference type="ARBA" id="ARBA00023152"/>
    </source>
</evidence>
<dbReference type="GO" id="GO:0005737">
    <property type="term" value="C:cytoplasm"/>
    <property type="evidence" value="ECO:0007669"/>
    <property type="project" value="InterPro"/>
</dbReference>
<comment type="similarity">
    <text evidence="2">Belongs to the archaeal-type GPI family.</text>
</comment>
<dbReference type="InterPro" id="IPR011051">
    <property type="entry name" value="RmlC_Cupin_sf"/>
</dbReference>
<dbReference type="KEGG" id="flt:Sv326_0571"/>
<dbReference type="GO" id="GO:0006096">
    <property type="term" value="P:glycolytic process"/>
    <property type="evidence" value="ECO:0007669"/>
    <property type="project" value="UniProtKB-UniPathway"/>
</dbReference>
<evidence type="ECO:0000313" key="8">
    <source>
        <dbReference type="EMBL" id="QLJ52746.1"/>
    </source>
</evidence>
<comment type="pathway">
    <text evidence="1">Carbohydrate degradation; glycolysis; D-glyceraldehyde 3-phosphate and glycerone phosphate from D-glucose: step 2/4.</text>
</comment>
<evidence type="ECO:0000256" key="6">
    <source>
        <dbReference type="ARBA" id="ARBA00029321"/>
    </source>
</evidence>
<dbReference type="EC" id="5.3.1.9" evidence="3"/>
<dbReference type="UniPathway" id="UPA00109">
    <property type="reaction ID" value="UER00181"/>
</dbReference>
<dbReference type="Proteomes" id="UP000510821">
    <property type="component" value="Chromosome"/>
</dbReference>
<keyword evidence="8" id="KW-0413">Isomerase</keyword>